<dbReference type="InterPro" id="IPR012338">
    <property type="entry name" value="Beta-lactam/transpept-like"/>
</dbReference>
<name>A0A561UPM2_9ACTN</name>
<dbReference type="AlphaFoldDB" id="A0A561UPM2"/>
<sequence length="442" mass="45669">MLDGLADFCTEELAEHGCASVSIAVARGGEIVLEQAHGFADTATGRPATPGTAYALASISKAITATGVCLAVDDGLLGLDDPAPGPGGGPVPTVRQLLQHRSGLRGYHDFHYDPSTPSPIDPDRYAQPLAEPGSGFEYSNLGYRRLGALLERATGRELGDFLRERVLLPLGMTDTFYGAAYPGSAPTAERYTADGRRYPVCTMGTPAAGAAWATAGDLARFGHGAPGLLRPETAAAAGEALAITEHVGYGLGWIISTGPGPQVRSHGGGMGGVAAMVVAVPELDLSLGVLCNSTNKAARDAILDHLLTELVPGYDPRTISPFPPDPARPPALPEGRWAGQIFTSEGQVPIRVAILTEGRITVALGDGPSVTAEASAGSDYELRAALDLQLPTADARVASPELALGLNRRGEGLVGRVAAHKNGDRTGLLGNYLVHACELAPI</sequence>
<dbReference type="RefSeq" id="WP_246213714.1">
    <property type="nucleotide sequence ID" value="NZ_BAAAMZ010000030.1"/>
</dbReference>
<dbReference type="Pfam" id="PF00144">
    <property type="entry name" value="Beta-lactamase"/>
    <property type="match status" value="1"/>
</dbReference>
<dbReference type="PANTHER" id="PTHR46825:SF9">
    <property type="entry name" value="BETA-LACTAMASE-RELATED DOMAIN-CONTAINING PROTEIN"/>
    <property type="match status" value="1"/>
</dbReference>
<dbReference type="Proteomes" id="UP000317940">
    <property type="component" value="Unassembled WGS sequence"/>
</dbReference>
<keyword evidence="3" id="KW-1185">Reference proteome</keyword>
<dbReference type="EMBL" id="VIWT01000001">
    <property type="protein sequence ID" value="TWG01309.1"/>
    <property type="molecule type" value="Genomic_DNA"/>
</dbReference>
<comment type="caution">
    <text evidence="2">The sequence shown here is derived from an EMBL/GenBank/DDBJ whole genome shotgun (WGS) entry which is preliminary data.</text>
</comment>
<feature type="domain" description="Beta-lactamase-related" evidence="1">
    <location>
        <begin position="9"/>
        <end position="306"/>
    </location>
</feature>
<dbReference type="InterPro" id="IPR050491">
    <property type="entry name" value="AmpC-like"/>
</dbReference>
<protein>
    <submittedName>
        <fullName evidence="2">CubicO group peptidase (Beta-lactamase class C family)</fullName>
    </submittedName>
</protein>
<dbReference type="PANTHER" id="PTHR46825">
    <property type="entry name" value="D-ALANYL-D-ALANINE-CARBOXYPEPTIDASE/ENDOPEPTIDASE AMPH"/>
    <property type="match status" value="1"/>
</dbReference>
<evidence type="ECO:0000259" key="1">
    <source>
        <dbReference type="Pfam" id="PF00144"/>
    </source>
</evidence>
<dbReference type="InterPro" id="IPR001466">
    <property type="entry name" value="Beta-lactam-related"/>
</dbReference>
<evidence type="ECO:0000313" key="3">
    <source>
        <dbReference type="Proteomes" id="UP000317940"/>
    </source>
</evidence>
<reference evidence="2 3" key="1">
    <citation type="submission" date="2019-06" db="EMBL/GenBank/DDBJ databases">
        <title>Sequencing the genomes of 1000 actinobacteria strains.</title>
        <authorList>
            <person name="Klenk H.-P."/>
        </authorList>
    </citation>
    <scope>NUCLEOTIDE SEQUENCE [LARGE SCALE GENOMIC DNA]</scope>
    <source>
        <strain evidence="2 3">DSM 44826</strain>
    </source>
</reference>
<gene>
    <name evidence="2" type="ORF">FHX73_115201</name>
</gene>
<dbReference type="SUPFAM" id="SSF56601">
    <property type="entry name" value="beta-lactamase/transpeptidase-like"/>
    <property type="match status" value="1"/>
</dbReference>
<organism evidence="2 3">
    <name type="scientific">Kitasatospora viridis</name>
    <dbReference type="NCBI Taxonomy" id="281105"/>
    <lineage>
        <taxon>Bacteria</taxon>
        <taxon>Bacillati</taxon>
        <taxon>Actinomycetota</taxon>
        <taxon>Actinomycetes</taxon>
        <taxon>Kitasatosporales</taxon>
        <taxon>Streptomycetaceae</taxon>
        <taxon>Kitasatospora</taxon>
    </lineage>
</organism>
<accession>A0A561UPM2</accession>
<evidence type="ECO:0000313" key="2">
    <source>
        <dbReference type="EMBL" id="TWG01309.1"/>
    </source>
</evidence>
<dbReference type="Gene3D" id="3.40.710.10">
    <property type="entry name" value="DD-peptidase/beta-lactamase superfamily"/>
    <property type="match status" value="1"/>
</dbReference>
<proteinExistence type="predicted"/>